<evidence type="ECO:0000256" key="3">
    <source>
        <dbReference type="ARBA" id="ARBA00022729"/>
    </source>
</evidence>
<evidence type="ECO:0000313" key="13">
    <source>
        <dbReference type="WBParaSite" id="EVEC_0000426801-mRNA-1"/>
    </source>
</evidence>
<accession>A0A0N4V2N4</accession>
<dbReference type="InterPro" id="IPR039465">
    <property type="entry name" value="IL-17_rcpt-like"/>
</dbReference>
<keyword evidence="3" id="KW-0732">Signal</keyword>
<feature type="compositionally biased region" description="Basic and acidic residues" evidence="8">
    <location>
        <begin position="674"/>
        <end position="684"/>
    </location>
</feature>
<evidence type="ECO:0000313" key="12">
    <source>
        <dbReference type="Proteomes" id="UP000274131"/>
    </source>
</evidence>
<dbReference type="PANTHER" id="PTHR15583">
    <property type="entry name" value="INTERLEUKIN-17 RECEPTOR"/>
    <property type="match status" value="1"/>
</dbReference>
<dbReference type="PANTHER" id="PTHR15583:SF20">
    <property type="entry name" value="INTERLEUKIN CYTOKINE RECEPTOR-RELATED PROTEIN 1"/>
    <property type="match status" value="1"/>
</dbReference>
<dbReference type="Proteomes" id="UP000274131">
    <property type="component" value="Unassembled WGS sequence"/>
</dbReference>
<dbReference type="PROSITE" id="PS51534">
    <property type="entry name" value="SEFIR"/>
    <property type="match status" value="1"/>
</dbReference>
<comment type="subcellular location">
    <subcellularLocation>
        <location evidence="1">Membrane</location>
        <topology evidence="1">Single-pass type I membrane protein</topology>
    </subcellularLocation>
</comment>
<evidence type="ECO:0000256" key="1">
    <source>
        <dbReference type="ARBA" id="ARBA00004479"/>
    </source>
</evidence>
<keyword evidence="7" id="KW-0325">Glycoprotein</keyword>
<dbReference type="Pfam" id="PF08357">
    <property type="entry name" value="SEFIR"/>
    <property type="match status" value="1"/>
</dbReference>
<protein>
    <submittedName>
        <fullName evidence="13">SEFIR domain-containing protein</fullName>
    </submittedName>
</protein>
<evidence type="ECO:0000256" key="8">
    <source>
        <dbReference type="SAM" id="MobiDB-lite"/>
    </source>
</evidence>
<dbReference type="STRING" id="51028.A0A0N4V2N4"/>
<keyword evidence="4 9" id="KW-1133">Transmembrane helix</keyword>
<evidence type="ECO:0000313" key="11">
    <source>
        <dbReference type="EMBL" id="VDD89142.1"/>
    </source>
</evidence>
<keyword evidence="6" id="KW-0675">Receptor</keyword>
<reference evidence="13" key="1">
    <citation type="submission" date="2017-02" db="UniProtKB">
        <authorList>
            <consortium name="WormBaseParasite"/>
        </authorList>
    </citation>
    <scope>IDENTIFICATION</scope>
</reference>
<proteinExistence type="predicted"/>
<evidence type="ECO:0000256" key="7">
    <source>
        <dbReference type="ARBA" id="ARBA00023180"/>
    </source>
</evidence>
<dbReference type="Pfam" id="PF25519">
    <property type="entry name" value="ILCR1_N"/>
    <property type="match status" value="1"/>
</dbReference>
<dbReference type="GO" id="GO:0016020">
    <property type="term" value="C:membrane"/>
    <property type="evidence" value="ECO:0007669"/>
    <property type="project" value="UniProtKB-SubCell"/>
</dbReference>
<dbReference type="OrthoDB" id="5915222at2759"/>
<dbReference type="EMBL" id="UXUI01007730">
    <property type="protein sequence ID" value="VDD89142.1"/>
    <property type="molecule type" value="Genomic_DNA"/>
</dbReference>
<evidence type="ECO:0000256" key="6">
    <source>
        <dbReference type="ARBA" id="ARBA00023170"/>
    </source>
</evidence>
<evidence type="ECO:0000256" key="4">
    <source>
        <dbReference type="ARBA" id="ARBA00022989"/>
    </source>
</evidence>
<evidence type="ECO:0000256" key="5">
    <source>
        <dbReference type="ARBA" id="ARBA00023136"/>
    </source>
</evidence>
<dbReference type="InterPro" id="IPR057066">
    <property type="entry name" value="Ig_ILCR1"/>
</dbReference>
<organism evidence="13">
    <name type="scientific">Enterobius vermicularis</name>
    <name type="common">Human pinworm</name>
    <dbReference type="NCBI Taxonomy" id="51028"/>
    <lineage>
        <taxon>Eukaryota</taxon>
        <taxon>Metazoa</taxon>
        <taxon>Ecdysozoa</taxon>
        <taxon>Nematoda</taxon>
        <taxon>Chromadorea</taxon>
        <taxon>Rhabditida</taxon>
        <taxon>Spirurina</taxon>
        <taxon>Oxyuridomorpha</taxon>
        <taxon>Oxyuroidea</taxon>
        <taxon>Oxyuridae</taxon>
        <taxon>Enterobius</taxon>
    </lineage>
</organism>
<feature type="region of interest" description="Disordered" evidence="8">
    <location>
        <begin position="674"/>
        <end position="707"/>
    </location>
</feature>
<name>A0A0N4V2N4_ENTVE</name>
<feature type="compositionally biased region" description="Polar residues" evidence="8">
    <location>
        <begin position="685"/>
        <end position="694"/>
    </location>
</feature>
<evidence type="ECO:0000259" key="10">
    <source>
        <dbReference type="PROSITE" id="PS51534"/>
    </source>
</evidence>
<dbReference type="InterPro" id="IPR013568">
    <property type="entry name" value="SEFIR_dom"/>
</dbReference>
<dbReference type="Gene3D" id="3.40.50.11530">
    <property type="match status" value="1"/>
</dbReference>
<dbReference type="GO" id="GO:0030368">
    <property type="term" value="F:interleukin-17 receptor activity"/>
    <property type="evidence" value="ECO:0007669"/>
    <property type="project" value="InterPro"/>
</dbReference>
<feature type="transmembrane region" description="Helical" evidence="9">
    <location>
        <begin position="373"/>
        <end position="396"/>
    </location>
</feature>
<evidence type="ECO:0000256" key="9">
    <source>
        <dbReference type="SAM" id="Phobius"/>
    </source>
</evidence>
<sequence>MILQYALLTHGLHSESLSMASLCSCKNALGNSEFMSKCTSRKYDPFNLFDLDCANYVLPVNFTTSNGLLQDVRFDSTTPMFIGNNDVYHFLQVTVTFGIVPERYSPNDDLTFLWSAEWEYGKNKKCFLLDMTKTDLVKMTPGGKRFSMTSDPGDFEFGQSYNFTIIASPNLPAPSNCFKVKYKMPVDPDVFQDDSECEDYYAPYGNNQASKWYATFLTITKQELNGSIRISFIGAPPGFCFEQYILSLGRSDIKHQTVISVEQMQPKLIHNKTYLIGEHTFTGLKYGEEYRPVVVAVAESKHEVNIKGKKQRKCLCQIFRLSDNQVAGGCNCILSEYRAVVLEKLHRSFLATTAGHFHRDFTSLPPKRENATVVHIALFATAVIAVILLGLIYFMFMKFYRQYHQRKVIIHFGLSSNVMNDKVTGYPIVSPLIAKERTNVLIIYAHDSQLHDDAVMALALFLQDTLEFSVHVGAFDLINIDHWDSGEIEINKMDYVSLSVQKADRIIIVNSFGAYKRYESKIDHECLIGRINRGIFDELFVMQIDQALGRQSCILSVRFPYTPSSYILAPLRVSSQYVLPDNLELLQTALYKSGHGPAKINSSSRHLLFMNTAVLRMSSFIIAHPEWFYKTHCAIARETNPAQTVLPLVTVKTDNDYSSELVRRINTELYSLENSKKHSPKQDSSDVIISTSVKNPEPPGKLDSGIHTEEECNNAEGLNCMIKSEIPVNNQKECFELKNFEGGDVKEKSDSGYIGELVSPNPSWEEEFSKFTYFSPLVLAAEALRAHGFDWEAVGSAEEDFRIYLSLQ</sequence>
<keyword evidence="12" id="KW-1185">Reference proteome</keyword>
<evidence type="ECO:0000256" key="2">
    <source>
        <dbReference type="ARBA" id="ARBA00022692"/>
    </source>
</evidence>
<gene>
    <name evidence="11" type="ORF">EVEC_LOCUS3976</name>
</gene>
<keyword evidence="2 9" id="KW-0812">Transmembrane</keyword>
<dbReference type="WBParaSite" id="EVEC_0000426801-mRNA-1">
    <property type="protein sequence ID" value="EVEC_0000426801-mRNA-1"/>
    <property type="gene ID" value="EVEC_0000426801"/>
</dbReference>
<keyword evidence="5 9" id="KW-0472">Membrane</keyword>
<dbReference type="AlphaFoldDB" id="A0A0N4V2N4"/>
<reference evidence="11 12" key="2">
    <citation type="submission" date="2018-10" db="EMBL/GenBank/DDBJ databases">
        <authorList>
            <consortium name="Pathogen Informatics"/>
        </authorList>
    </citation>
    <scope>NUCLEOTIDE SEQUENCE [LARGE SCALE GENOMIC DNA]</scope>
</reference>
<feature type="domain" description="SEFIR" evidence="10">
    <location>
        <begin position="437"/>
        <end position="588"/>
    </location>
</feature>
<dbReference type="Pfam" id="PF23608">
    <property type="entry name" value="Ig_ILCR1"/>
    <property type="match status" value="1"/>
</dbReference>